<dbReference type="KEGG" id="cpyr:CYJ47_12705"/>
<dbReference type="Proteomes" id="UP000234560">
    <property type="component" value="Chromosome"/>
</dbReference>
<name>A0AAF0YRH4_9CORY</name>
<reference evidence="1" key="2">
    <citation type="submission" date="2023-10" db="EMBL/GenBank/DDBJ databases">
        <authorList>
            <person name="Choi B."/>
        </authorList>
    </citation>
    <scope>NUCLEOTIDE SEQUENCE</scope>
    <source>
        <strain evidence="1">UMB0763</strain>
    </source>
</reference>
<accession>A0AAF0YRH4</accession>
<protein>
    <submittedName>
        <fullName evidence="1">CopG family transcriptional regulator</fullName>
    </submittedName>
</protein>
<reference evidence="1" key="1">
    <citation type="submission" date="2017-12" db="EMBL/GenBank/DDBJ databases">
        <authorList>
            <person name="Thomas-White K."/>
            <person name="Wolfe A.J."/>
        </authorList>
    </citation>
    <scope>NUCLEOTIDE SEQUENCE</scope>
    <source>
        <strain evidence="1">UMB0763</strain>
    </source>
</reference>
<evidence type="ECO:0000313" key="1">
    <source>
        <dbReference type="EMBL" id="WOT02087.1"/>
    </source>
</evidence>
<evidence type="ECO:0000313" key="2">
    <source>
        <dbReference type="Proteomes" id="UP000234560"/>
    </source>
</evidence>
<dbReference type="AlphaFoldDB" id="A0AAF0YRH4"/>
<dbReference type="RefSeq" id="WP_016458562.1">
    <property type="nucleotide sequence ID" value="NZ_JASOGT010000028.1"/>
</dbReference>
<organism evidence="1 2">
    <name type="scientific">Corynebacterium pyruviciproducens</name>
    <dbReference type="NCBI Taxonomy" id="598660"/>
    <lineage>
        <taxon>Bacteria</taxon>
        <taxon>Bacillati</taxon>
        <taxon>Actinomycetota</taxon>
        <taxon>Actinomycetes</taxon>
        <taxon>Mycobacteriales</taxon>
        <taxon>Corynebacteriaceae</taxon>
        <taxon>Corynebacterium</taxon>
    </lineage>
</organism>
<sequence>MTLRLTPTEERALTLLADSWNLTKADAARRAIMTAATRMLRDEEARQAAREELTRYGL</sequence>
<dbReference type="EMBL" id="CP136958">
    <property type="protein sequence ID" value="WOT02087.1"/>
    <property type="molecule type" value="Genomic_DNA"/>
</dbReference>
<gene>
    <name evidence="1" type="ORF">CYJ47_12705</name>
</gene>
<proteinExistence type="predicted"/>